<feature type="transmembrane region" description="Helical" evidence="1">
    <location>
        <begin position="277"/>
        <end position="299"/>
    </location>
</feature>
<feature type="transmembrane region" description="Helical" evidence="1">
    <location>
        <begin position="210"/>
        <end position="230"/>
    </location>
</feature>
<reference evidence="3 4" key="1">
    <citation type="journal article" date="2011" name="Front. Microbiol.">
        <title>Genomic signatures of strain selection and enhancement in Bacillus atrophaeus var. globigii, a historical biowarfare simulant.</title>
        <authorList>
            <person name="Gibbons H.S."/>
            <person name="Broomall S.M."/>
            <person name="McNew L.A."/>
            <person name="Daligault H."/>
            <person name="Chapman C."/>
            <person name="Bruce D."/>
            <person name="Karavis M."/>
            <person name="Krepps M."/>
            <person name="McGregor P.A."/>
            <person name="Hong C."/>
            <person name="Park K.H."/>
            <person name="Akmal A."/>
            <person name="Feldman A."/>
            <person name="Lin J.S."/>
            <person name="Chang W.E."/>
            <person name="Higgs B.W."/>
            <person name="Demirev P."/>
            <person name="Lindquist J."/>
            <person name="Liem A."/>
            <person name="Fochler E."/>
            <person name="Read T.D."/>
            <person name="Tapia R."/>
            <person name="Johnson S."/>
            <person name="Bishop-Lilly K.A."/>
            <person name="Detter C."/>
            <person name="Han C."/>
            <person name="Sozhamannan S."/>
            <person name="Rosenzweig C.N."/>
            <person name="Skowronski E.W."/>
        </authorList>
    </citation>
    <scope>NUCLEOTIDE SEQUENCE [LARGE SCALE GENOMIC DNA]</scope>
    <source>
        <strain evidence="3 4">1942</strain>
    </source>
</reference>
<protein>
    <recommendedName>
        <fullName evidence="2">DUF418 domain-containing protein</fullName>
    </recommendedName>
</protein>
<gene>
    <name evidence="3" type="ordered locus">BATR1942_02975</name>
</gene>
<evidence type="ECO:0000259" key="2">
    <source>
        <dbReference type="Pfam" id="PF04235"/>
    </source>
</evidence>
<feature type="transmembrane region" description="Helical" evidence="1">
    <location>
        <begin position="54"/>
        <end position="86"/>
    </location>
</feature>
<name>A0ABM5LUP3_BACA1</name>
<feature type="transmembrane region" description="Helical" evidence="1">
    <location>
        <begin position="145"/>
        <end position="170"/>
    </location>
</feature>
<accession>A0ABM5LUP3</accession>
<dbReference type="Proteomes" id="UP000006867">
    <property type="component" value="Chromosome"/>
</dbReference>
<dbReference type="InterPro" id="IPR007349">
    <property type="entry name" value="DUF418"/>
</dbReference>
<dbReference type="InterPro" id="IPR052529">
    <property type="entry name" value="Bact_Transport_Assoc"/>
</dbReference>
<feature type="transmembrane region" description="Helical" evidence="1">
    <location>
        <begin position="350"/>
        <end position="369"/>
    </location>
</feature>
<feature type="transmembrane region" description="Helical" evidence="1">
    <location>
        <begin position="250"/>
        <end position="271"/>
    </location>
</feature>
<keyword evidence="4" id="KW-1185">Reference proteome</keyword>
<evidence type="ECO:0000256" key="1">
    <source>
        <dbReference type="SAM" id="Phobius"/>
    </source>
</evidence>
<feature type="transmembrane region" description="Helical" evidence="1">
    <location>
        <begin position="14"/>
        <end position="34"/>
    </location>
</feature>
<sequence>MNQSPAPTQSDERIVSLDLLRGISILGILLVNIFDFKAPMAQTMTIVQSMPGTISYWCEALIAIFIEGSFYPLFSFLFGTGAILFYERIRAKGLSFGAFYTRRLLVLTAIGILHAVFVWSGDILFTYGILGFLLFFFLKRKKSVLLIWAVCLYCIPYGILSLLMLLMLLVPAEEMQDLLGAPDQTAAILQHGSFGDITAFRFSEWLTENVAVLPLSACIIVPCFLIGIYAYKRGWFEKEISAGVKSELLVLMWCSLAAGLLLKLTPVWFGWNMTWIYIQQMAGGPILALGYVSGFLLLWNKKRQAGSVLRMFSYVGRLSLTQYLFQTIFLSLFFYGYGLGFYGMFSSAEMLGIALIFYACQLVFSRLWVKTFRYGPFEYVWRKLTYWRLPAFRKE</sequence>
<keyword evidence="1" id="KW-1133">Transmembrane helix</keyword>
<dbReference type="PANTHER" id="PTHR30590">
    <property type="entry name" value="INNER MEMBRANE PROTEIN"/>
    <property type="match status" value="1"/>
</dbReference>
<dbReference type="PANTHER" id="PTHR30590:SF2">
    <property type="entry name" value="INNER MEMBRANE PROTEIN"/>
    <property type="match status" value="1"/>
</dbReference>
<evidence type="ECO:0000313" key="3">
    <source>
        <dbReference type="EMBL" id="ADP31551.1"/>
    </source>
</evidence>
<proteinExistence type="predicted"/>
<evidence type="ECO:0000313" key="4">
    <source>
        <dbReference type="Proteomes" id="UP000006867"/>
    </source>
</evidence>
<dbReference type="EMBL" id="CP002207">
    <property type="protein sequence ID" value="ADP31551.1"/>
    <property type="molecule type" value="Genomic_DNA"/>
</dbReference>
<keyword evidence="1" id="KW-0472">Membrane</keyword>
<dbReference type="RefSeq" id="WP_003327670.1">
    <property type="nucleotide sequence ID" value="NC_014639.1"/>
</dbReference>
<feature type="transmembrane region" description="Helical" evidence="1">
    <location>
        <begin position="320"/>
        <end position="338"/>
    </location>
</feature>
<dbReference type="Pfam" id="PF04235">
    <property type="entry name" value="DUF418"/>
    <property type="match status" value="1"/>
</dbReference>
<feature type="domain" description="DUF418" evidence="2">
    <location>
        <begin position="230"/>
        <end position="388"/>
    </location>
</feature>
<feature type="transmembrane region" description="Helical" evidence="1">
    <location>
        <begin position="123"/>
        <end position="138"/>
    </location>
</feature>
<keyword evidence="1" id="KW-0812">Transmembrane</keyword>
<organism evidence="3 4">
    <name type="scientific">Bacillus atrophaeus (strain 1942)</name>
    <dbReference type="NCBI Taxonomy" id="720555"/>
    <lineage>
        <taxon>Bacteria</taxon>
        <taxon>Bacillati</taxon>
        <taxon>Bacillota</taxon>
        <taxon>Bacilli</taxon>
        <taxon>Bacillales</taxon>
        <taxon>Bacillaceae</taxon>
        <taxon>Bacillus</taxon>
    </lineage>
</organism>